<feature type="domain" description="LTD" evidence="2">
    <location>
        <begin position="291"/>
        <end position="408"/>
    </location>
</feature>
<dbReference type="EMBL" id="JAFKCT010000015">
    <property type="protein sequence ID" value="MBN7813561.1"/>
    <property type="molecule type" value="Genomic_DNA"/>
</dbReference>
<organism evidence="3 4">
    <name type="scientific">Algoriphagus oliviformis</name>
    <dbReference type="NCBI Taxonomy" id="2811231"/>
    <lineage>
        <taxon>Bacteria</taxon>
        <taxon>Pseudomonadati</taxon>
        <taxon>Bacteroidota</taxon>
        <taxon>Cytophagia</taxon>
        <taxon>Cytophagales</taxon>
        <taxon>Cyclobacteriaceae</taxon>
        <taxon>Algoriphagus</taxon>
    </lineage>
</organism>
<accession>A0ABS3C8X3</accession>
<sequence>MRRFFFKGFVSLFPLFFWMGAERCFAQRQDFESDFQLASFPAEFLPRWYGSEVSGGSSRIFQLAGQGRGGGRALAVQALSTFDAKIWVRLSPAEFENPELAFYAKSIRNGSGNRPVLLFYSWGESLDGTFSTPVQIGTDSEFPNENQEYRRFSLELPEALRSGEGAVMKLEVRYGPGSGTAARWVMDDFEFGDLVRDQTAPEVLEVKGYGEKSVLLGFSEKVDPVFAIFPIAYELNGRNPESVSLVQDSVAVLDFGESLEQGKVYSLALGQVPDLEGNFLRDTLVNFVFSDPTAFEAKSLVINELMPAPRADQHLPNAEYIELFHAGDREYRLAGLTLSNSRASTQLGEYWLRPGEYLILAPEAQAAQFREFGKVLPVKNWPTLLNSGDVASLSSPVGLLIDRISYTTASWGGSEFASGGYSLEVVNPHFLCDNSGFLKASIDSRRGTPGSQNSVFDAESSRSAPVLEAGFFKDSLEIRLVFSEPILPALTADDFIFSPRLIVDRVEFAGGNEVRVLLQAPALASQPYELELSGLRDCFGSALAGLKARLVLAEIPQTGDLIINEVLFNPRTGEPKFVEIKNTGGRYLNLEGWSLANLDKDGRPDQGKVFGRAGTLLAPEGHLAVTTDAAALKLVYPKSAQGDVVQIPALPSYPIAGGVVVLLSAQGETVESFAYDEKMHHPLLRDPKGVSLERISPMTPAAVGMNWQSASGNEDYATPGRKNSQSISGEFEEEMIQIDPEVFDPLGSSGPSFASIRYEIGQSGWVGIFRIFSSSGQWVQTLAQNQVLGTSGLLTWAGTDASGKMAKPGYYVLLVELFEPGGRTKVVKKTIVVATQF</sequence>
<dbReference type="Gene3D" id="2.60.40.1220">
    <property type="match status" value="1"/>
</dbReference>
<proteinExistence type="predicted"/>
<name>A0ABS3C8X3_9BACT</name>
<protein>
    <submittedName>
        <fullName evidence="3">Lamin tail domain-containing protein</fullName>
    </submittedName>
</protein>
<dbReference type="SUPFAM" id="SSF74853">
    <property type="entry name" value="Lamin A/C globular tail domain"/>
    <property type="match status" value="1"/>
</dbReference>
<dbReference type="Gene3D" id="2.60.40.1260">
    <property type="entry name" value="Lamin Tail domain"/>
    <property type="match status" value="1"/>
</dbReference>
<evidence type="ECO:0000313" key="3">
    <source>
        <dbReference type="EMBL" id="MBN7813561.1"/>
    </source>
</evidence>
<keyword evidence="1" id="KW-0732">Signal</keyword>
<evidence type="ECO:0000256" key="1">
    <source>
        <dbReference type="ARBA" id="ARBA00022729"/>
    </source>
</evidence>
<comment type="caution">
    <text evidence="3">The sequence shown here is derived from an EMBL/GenBank/DDBJ whole genome shotgun (WGS) entry which is preliminary data.</text>
</comment>
<dbReference type="InterPro" id="IPR001322">
    <property type="entry name" value="Lamin_tail_dom"/>
</dbReference>
<reference evidence="3 4" key="1">
    <citation type="submission" date="2021-03" db="EMBL/GenBank/DDBJ databases">
        <title>novel species isolated from a fishpond in China.</title>
        <authorList>
            <person name="Lu H."/>
            <person name="Cai Z."/>
        </authorList>
    </citation>
    <scope>NUCLEOTIDE SEQUENCE [LARGE SCALE GENOMIC DNA]</scope>
    <source>
        <strain evidence="3 4">H41</strain>
    </source>
</reference>
<evidence type="ECO:0000259" key="2">
    <source>
        <dbReference type="PROSITE" id="PS51841"/>
    </source>
</evidence>
<keyword evidence="4" id="KW-1185">Reference proteome</keyword>
<feature type="domain" description="LTD" evidence="2">
    <location>
        <begin position="549"/>
        <end position="677"/>
    </location>
</feature>
<evidence type="ECO:0000313" key="4">
    <source>
        <dbReference type="Proteomes" id="UP000664317"/>
    </source>
</evidence>
<dbReference type="RefSeq" id="WP_206580330.1">
    <property type="nucleotide sequence ID" value="NZ_JAFKCT010000015.1"/>
</dbReference>
<dbReference type="Proteomes" id="UP000664317">
    <property type="component" value="Unassembled WGS sequence"/>
</dbReference>
<dbReference type="Gene3D" id="2.60.40.4070">
    <property type="match status" value="1"/>
</dbReference>
<dbReference type="PROSITE" id="PS51841">
    <property type="entry name" value="LTD"/>
    <property type="match status" value="2"/>
</dbReference>
<gene>
    <name evidence="3" type="ORF">J0A68_21580</name>
</gene>
<dbReference type="InterPro" id="IPR014755">
    <property type="entry name" value="Cu-Rt/internalin_Ig-like"/>
</dbReference>
<dbReference type="Pfam" id="PF00932">
    <property type="entry name" value="LTD"/>
    <property type="match status" value="2"/>
</dbReference>
<dbReference type="InterPro" id="IPR036415">
    <property type="entry name" value="Lamin_tail_dom_sf"/>
</dbReference>